<dbReference type="STRING" id="285351.SAMN04488035_0304"/>
<gene>
    <name evidence="1" type="ORF">SAMN04488035_0304</name>
</gene>
<dbReference type="AlphaFoldDB" id="A0A1I2CYJ9"/>
<name>A0A1I2CYJ9_9MICO</name>
<reference evidence="2" key="1">
    <citation type="submission" date="2016-10" db="EMBL/GenBank/DDBJ databases">
        <authorList>
            <person name="Varghese N."/>
            <person name="Submissions S."/>
        </authorList>
    </citation>
    <scope>NUCLEOTIDE SEQUENCE [LARGE SCALE GENOMIC DNA]</scope>
    <source>
        <strain evidence="2">DSM 19083</strain>
    </source>
</reference>
<keyword evidence="2" id="KW-1185">Reference proteome</keyword>
<organism evidence="1 2">
    <name type="scientific">Flavimobilis marinus</name>
    <dbReference type="NCBI Taxonomy" id="285351"/>
    <lineage>
        <taxon>Bacteria</taxon>
        <taxon>Bacillati</taxon>
        <taxon>Actinomycetota</taxon>
        <taxon>Actinomycetes</taxon>
        <taxon>Micrococcales</taxon>
        <taxon>Jonesiaceae</taxon>
        <taxon>Flavimobilis</taxon>
    </lineage>
</organism>
<evidence type="ECO:0000313" key="2">
    <source>
        <dbReference type="Proteomes" id="UP000198520"/>
    </source>
</evidence>
<dbReference type="Proteomes" id="UP000198520">
    <property type="component" value="Unassembled WGS sequence"/>
</dbReference>
<proteinExistence type="predicted"/>
<dbReference type="EMBL" id="FONZ01000001">
    <property type="protein sequence ID" value="SFE72863.1"/>
    <property type="molecule type" value="Genomic_DNA"/>
</dbReference>
<evidence type="ECO:0000313" key="1">
    <source>
        <dbReference type="EMBL" id="SFE72863.1"/>
    </source>
</evidence>
<protein>
    <submittedName>
        <fullName evidence="1">Uncharacterized protein</fullName>
    </submittedName>
</protein>
<dbReference type="RefSeq" id="WP_093374417.1">
    <property type="nucleotide sequence ID" value="NZ_BNAN01000001.1"/>
</dbReference>
<sequence length="172" mass="17827">MLTGPSGAGWHLWSPGDERTEVPPVLRDAAEAWAASCRLDGDPPLALGLWAPGGLVPQGTARLLSGVLDPGVEAAELRDAWAGCPELEGARVLAHGTYLLSDVGHVGPLGEGVVESLTSADENGGPVVVSCRVVIPQDRDRALVCEFDTFAATAAEEFEIAVLGLVANLAWP</sequence>
<accession>A0A1I2CYJ9</accession>